<gene>
    <name evidence="3" type="ORF">BC936DRAFT_147266</name>
</gene>
<dbReference type="GO" id="GO:0008610">
    <property type="term" value="P:lipid biosynthetic process"/>
    <property type="evidence" value="ECO:0007669"/>
    <property type="project" value="InterPro"/>
</dbReference>
<dbReference type="InterPro" id="IPR006694">
    <property type="entry name" value="Fatty_acid_hydroxylase"/>
</dbReference>
<dbReference type="Proteomes" id="UP000268093">
    <property type="component" value="Unassembled WGS sequence"/>
</dbReference>
<organism evidence="3 4">
    <name type="scientific">Jimgerdemannia flammicorona</name>
    <dbReference type="NCBI Taxonomy" id="994334"/>
    <lineage>
        <taxon>Eukaryota</taxon>
        <taxon>Fungi</taxon>
        <taxon>Fungi incertae sedis</taxon>
        <taxon>Mucoromycota</taxon>
        <taxon>Mucoromycotina</taxon>
        <taxon>Endogonomycetes</taxon>
        <taxon>Endogonales</taxon>
        <taxon>Endogonaceae</taxon>
        <taxon>Jimgerdemannia</taxon>
    </lineage>
</organism>
<dbReference type="OrthoDB" id="2110451at2759"/>
<keyword evidence="4" id="KW-1185">Reference proteome</keyword>
<sequence>MCGGHHFHTSPHISPFVPTSSGNYFLRSSVINSSAHHTVHHLYFNYNYGQYFTLWDRIGGSHRQPTDEQYNTELRNDRKIWQKQAKDSDSIDAKTEVKKTN</sequence>
<feature type="region of interest" description="Disordered" evidence="1">
    <location>
        <begin position="81"/>
        <end position="101"/>
    </location>
</feature>
<reference evidence="3 4" key="1">
    <citation type="journal article" date="2018" name="New Phytol.">
        <title>Phylogenomics of Endogonaceae and evolution of mycorrhizas within Mucoromycota.</title>
        <authorList>
            <person name="Chang Y."/>
            <person name="Desiro A."/>
            <person name="Na H."/>
            <person name="Sandor L."/>
            <person name="Lipzen A."/>
            <person name="Clum A."/>
            <person name="Barry K."/>
            <person name="Grigoriev I.V."/>
            <person name="Martin F.M."/>
            <person name="Stajich J.E."/>
            <person name="Smith M.E."/>
            <person name="Bonito G."/>
            <person name="Spatafora J.W."/>
        </authorList>
    </citation>
    <scope>NUCLEOTIDE SEQUENCE [LARGE SCALE GENOMIC DNA]</scope>
    <source>
        <strain evidence="3 4">GMNB39</strain>
    </source>
</reference>
<dbReference type="EMBL" id="RBNI01000624">
    <property type="protein sequence ID" value="RUP51578.1"/>
    <property type="molecule type" value="Genomic_DNA"/>
</dbReference>
<dbReference type="GO" id="GO:0005506">
    <property type="term" value="F:iron ion binding"/>
    <property type="evidence" value="ECO:0007669"/>
    <property type="project" value="InterPro"/>
</dbReference>
<dbReference type="AlphaFoldDB" id="A0A433DL32"/>
<name>A0A433DL32_9FUNG</name>
<evidence type="ECO:0000313" key="3">
    <source>
        <dbReference type="EMBL" id="RUP51578.1"/>
    </source>
</evidence>
<proteinExistence type="predicted"/>
<feature type="domain" description="Fatty acid hydroxylase" evidence="2">
    <location>
        <begin position="23"/>
        <end position="60"/>
    </location>
</feature>
<evidence type="ECO:0000256" key="1">
    <source>
        <dbReference type="SAM" id="MobiDB-lite"/>
    </source>
</evidence>
<accession>A0A433DL32</accession>
<protein>
    <recommendedName>
        <fullName evidence="2">Fatty acid hydroxylase domain-containing protein</fullName>
    </recommendedName>
</protein>
<dbReference type="GO" id="GO:0016491">
    <property type="term" value="F:oxidoreductase activity"/>
    <property type="evidence" value="ECO:0007669"/>
    <property type="project" value="InterPro"/>
</dbReference>
<comment type="caution">
    <text evidence="3">The sequence shown here is derived from an EMBL/GenBank/DDBJ whole genome shotgun (WGS) entry which is preliminary data.</text>
</comment>
<dbReference type="Pfam" id="PF04116">
    <property type="entry name" value="FA_hydroxylase"/>
    <property type="match status" value="1"/>
</dbReference>
<evidence type="ECO:0000313" key="4">
    <source>
        <dbReference type="Proteomes" id="UP000268093"/>
    </source>
</evidence>
<evidence type="ECO:0000259" key="2">
    <source>
        <dbReference type="Pfam" id="PF04116"/>
    </source>
</evidence>